<keyword evidence="2" id="KW-0808">Transferase</keyword>
<name>A0AAD7VJU3_QUISA</name>
<sequence>MSGCQSGLTVGDMLGKLPKTTANNSATTQSSVGIESSTSETDASFSLPNTDKEYFCKASSPATNSLNAFFHLNSQYFNQDLKSYETFSTSKYKPFGKVPSLDIDASPRKSTTGPLPGDTESFSSLMKTKLQKQTIL</sequence>
<protein>
    <submittedName>
        <fullName evidence="2">Tyrosine-protein kinase</fullName>
    </submittedName>
</protein>
<reference evidence="2" key="1">
    <citation type="journal article" date="2023" name="Science">
        <title>Elucidation of the pathway for biosynthesis of saponin adjuvants from the soapbark tree.</title>
        <authorList>
            <person name="Reed J."/>
            <person name="Orme A."/>
            <person name="El-Demerdash A."/>
            <person name="Owen C."/>
            <person name="Martin L.B.B."/>
            <person name="Misra R.C."/>
            <person name="Kikuchi S."/>
            <person name="Rejzek M."/>
            <person name="Martin A.C."/>
            <person name="Harkess A."/>
            <person name="Leebens-Mack J."/>
            <person name="Louveau T."/>
            <person name="Stephenson M.J."/>
            <person name="Osbourn A."/>
        </authorList>
    </citation>
    <scope>NUCLEOTIDE SEQUENCE</scope>
    <source>
        <strain evidence="2">S10</strain>
    </source>
</reference>
<dbReference type="EMBL" id="JARAOO010000003">
    <property type="protein sequence ID" value="KAJ7978220.1"/>
    <property type="molecule type" value="Genomic_DNA"/>
</dbReference>
<dbReference type="AlphaFoldDB" id="A0AAD7VJU3"/>
<evidence type="ECO:0000256" key="1">
    <source>
        <dbReference type="SAM" id="MobiDB-lite"/>
    </source>
</evidence>
<comment type="caution">
    <text evidence="2">The sequence shown here is derived from an EMBL/GenBank/DDBJ whole genome shotgun (WGS) entry which is preliminary data.</text>
</comment>
<keyword evidence="3" id="KW-1185">Reference proteome</keyword>
<dbReference type="GO" id="GO:0016301">
    <property type="term" value="F:kinase activity"/>
    <property type="evidence" value="ECO:0007669"/>
    <property type="project" value="UniProtKB-KW"/>
</dbReference>
<feature type="compositionally biased region" description="Polar residues" evidence="1">
    <location>
        <begin position="32"/>
        <end position="47"/>
    </location>
</feature>
<proteinExistence type="predicted"/>
<evidence type="ECO:0000313" key="2">
    <source>
        <dbReference type="EMBL" id="KAJ7978220.1"/>
    </source>
</evidence>
<feature type="region of interest" description="Disordered" evidence="1">
    <location>
        <begin position="102"/>
        <end position="123"/>
    </location>
</feature>
<evidence type="ECO:0000313" key="3">
    <source>
        <dbReference type="Proteomes" id="UP001163823"/>
    </source>
</evidence>
<accession>A0AAD7VJU3</accession>
<dbReference type="Proteomes" id="UP001163823">
    <property type="component" value="Chromosome 3"/>
</dbReference>
<gene>
    <name evidence="2" type="ORF">O6P43_007721</name>
</gene>
<organism evidence="2 3">
    <name type="scientific">Quillaja saponaria</name>
    <name type="common">Soap bark tree</name>
    <dbReference type="NCBI Taxonomy" id="32244"/>
    <lineage>
        <taxon>Eukaryota</taxon>
        <taxon>Viridiplantae</taxon>
        <taxon>Streptophyta</taxon>
        <taxon>Embryophyta</taxon>
        <taxon>Tracheophyta</taxon>
        <taxon>Spermatophyta</taxon>
        <taxon>Magnoliopsida</taxon>
        <taxon>eudicotyledons</taxon>
        <taxon>Gunneridae</taxon>
        <taxon>Pentapetalae</taxon>
        <taxon>rosids</taxon>
        <taxon>fabids</taxon>
        <taxon>Fabales</taxon>
        <taxon>Quillajaceae</taxon>
        <taxon>Quillaja</taxon>
    </lineage>
</organism>
<feature type="compositionally biased region" description="Low complexity" evidence="1">
    <location>
        <begin position="20"/>
        <end position="31"/>
    </location>
</feature>
<dbReference type="KEGG" id="qsa:O6P43_007721"/>
<feature type="region of interest" description="Disordered" evidence="1">
    <location>
        <begin position="20"/>
        <end position="47"/>
    </location>
</feature>
<keyword evidence="2" id="KW-0418">Kinase</keyword>